<gene>
    <name evidence="2" type="ORF">FRX31_029467</name>
</gene>
<dbReference type="GO" id="GO:0004523">
    <property type="term" value="F:RNA-DNA hybrid ribonuclease activity"/>
    <property type="evidence" value="ECO:0007669"/>
    <property type="project" value="InterPro"/>
</dbReference>
<evidence type="ECO:0000313" key="2">
    <source>
        <dbReference type="EMBL" id="KAF5180946.1"/>
    </source>
</evidence>
<feature type="non-terminal residue" evidence="2">
    <location>
        <position position="133"/>
    </location>
</feature>
<dbReference type="Pfam" id="PF13456">
    <property type="entry name" value="RVT_3"/>
    <property type="match status" value="1"/>
</dbReference>
<feature type="domain" description="RNase H type-1" evidence="1">
    <location>
        <begin position="41"/>
        <end position="132"/>
    </location>
</feature>
<dbReference type="InterPro" id="IPR002156">
    <property type="entry name" value="RNaseH_domain"/>
</dbReference>
<proteinExistence type="predicted"/>
<organism evidence="2 3">
    <name type="scientific">Thalictrum thalictroides</name>
    <name type="common">Rue-anemone</name>
    <name type="synonym">Anemone thalictroides</name>
    <dbReference type="NCBI Taxonomy" id="46969"/>
    <lineage>
        <taxon>Eukaryota</taxon>
        <taxon>Viridiplantae</taxon>
        <taxon>Streptophyta</taxon>
        <taxon>Embryophyta</taxon>
        <taxon>Tracheophyta</taxon>
        <taxon>Spermatophyta</taxon>
        <taxon>Magnoliopsida</taxon>
        <taxon>Ranunculales</taxon>
        <taxon>Ranunculaceae</taxon>
        <taxon>Thalictroideae</taxon>
        <taxon>Thalictrum</taxon>
    </lineage>
</organism>
<accession>A0A7J6V7E5</accession>
<dbReference type="Gene3D" id="3.30.420.10">
    <property type="entry name" value="Ribonuclease H-like superfamily/Ribonuclease H"/>
    <property type="match status" value="1"/>
</dbReference>
<dbReference type="PANTHER" id="PTHR47723">
    <property type="entry name" value="OS05G0353850 PROTEIN"/>
    <property type="match status" value="1"/>
</dbReference>
<dbReference type="Proteomes" id="UP000554482">
    <property type="component" value="Unassembled WGS sequence"/>
</dbReference>
<dbReference type="SUPFAM" id="SSF53098">
    <property type="entry name" value="Ribonuclease H-like"/>
    <property type="match status" value="1"/>
</dbReference>
<evidence type="ECO:0000313" key="3">
    <source>
        <dbReference type="Proteomes" id="UP000554482"/>
    </source>
</evidence>
<comment type="caution">
    <text evidence="2">The sequence shown here is derived from an EMBL/GenBank/DDBJ whole genome shotgun (WGS) entry which is preliminary data.</text>
</comment>
<dbReference type="AlphaFoldDB" id="A0A7J6V7E5"/>
<keyword evidence="3" id="KW-1185">Reference proteome</keyword>
<dbReference type="InterPro" id="IPR012337">
    <property type="entry name" value="RNaseH-like_sf"/>
</dbReference>
<name>A0A7J6V7E5_THATH</name>
<reference evidence="2 3" key="1">
    <citation type="submission" date="2020-06" db="EMBL/GenBank/DDBJ databases">
        <title>Transcriptomic and genomic resources for Thalictrum thalictroides and T. hernandezii: Facilitating candidate gene discovery in an emerging model plant lineage.</title>
        <authorList>
            <person name="Arias T."/>
            <person name="Riano-Pachon D.M."/>
            <person name="Di Stilio V.S."/>
        </authorList>
    </citation>
    <scope>NUCLEOTIDE SEQUENCE [LARGE SCALE GENOMIC DNA]</scope>
    <source>
        <strain evidence="3">cv. WT478/WT964</strain>
        <tissue evidence="2">Leaves</tissue>
    </source>
</reference>
<dbReference type="InterPro" id="IPR036397">
    <property type="entry name" value="RNaseH_sf"/>
</dbReference>
<dbReference type="InterPro" id="IPR053151">
    <property type="entry name" value="RNase_H-like"/>
</dbReference>
<dbReference type="InterPro" id="IPR044730">
    <property type="entry name" value="RNase_H-like_dom_plant"/>
</dbReference>
<dbReference type="EMBL" id="JABWDY010036770">
    <property type="protein sequence ID" value="KAF5180946.1"/>
    <property type="molecule type" value="Genomic_DNA"/>
</dbReference>
<dbReference type="OrthoDB" id="1906820at2759"/>
<dbReference type="PANTHER" id="PTHR47723:SF24">
    <property type="entry name" value="RNASE H TYPE-1 DOMAIN-CONTAINING PROTEIN"/>
    <property type="match status" value="1"/>
</dbReference>
<sequence>MVAGAELSWFQDTWNVTVNTQQQKQITCQCEKAEAGACTLNTDGSLQGDQAGWAAVIRDDEGNVVAAAHGRSKYYSIALIELNALDQGLTLALRHDIRRIRAQTDSSNVVSFFKSGYVVPWQANNMMKRIRKM</sequence>
<evidence type="ECO:0000259" key="1">
    <source>
        <dbReference type="Pfam" id="PF13456"/>
    </source>
</evidence>
<protein>
    <submittedName>
        <fullName evidence="2">Ribonuclease h domain</fullName>
    </submittedName>
</protein>
<dbReference type="CDD" id="cd06222">
    <property type="entry name" value="RNase_H_like"/>
    <property type="match status" value="1"/>
</dbReference>
<dbReference type="GO" id="GO:0003676">
    <property type="term" value="F:nucleic acid binding"/>
    <property type="evidence" value="ECO:0007669"/>
    <property type="project" value="InterPro"/>
</dbReference>